<gene>
    <name evidence="1" type="ORF">VNI00_010098</name>
</gene>
<reference evidence="1 2" key="1">
    <citation type="submission" date="2024-01" db="EMBL/GenBank/DDBJ databases">
        <title>A draft genome for a cacao thread blight-causing isolate of Paramarasmius palmivorus.</title>
        <authorList>
            <person name="Baruah I.K."/>
            <person name="Bukari Y."/>
            <person name="Amoako-Attah I."/>
            <person name="Meinhardt L.W."/>
            <person name="Bailey B.A."/>
            <person name="Cohen S.P."/>
        </authorList>
    </citation>
    <scope>NUCLEOTIDE SEQUENCE [LARGE SCALE GENOMIC DNA]</scope>
    <source>
        <strain evidence="1 2">GH-12</strain>
    </source>
</reference>
<dbReference type="EMBL" id="JAYKXP010000039">
    <property type="protein sequence ID" value="KAK7039193.1"/>
    <property type="molecule type" value="Genomic_DNA"/>
</dbReference>
<evidence type="ECO:0000313" key="1">
    <source>
        <dbReference type="EMBL" id="KAK7039193.1"/>
    </source>
</evidence>
<sequence>MDPINIAALVVASVAFIIALLQVIQQYVSSAPARIKVNRAAIGKWSTMNRYRWSFRYWQLQIEYAQPTMKADSMVKCIQHLEKSILREVVTSFPPPLRQQYTFGMSFGSGVGAQGERLVKAPTVVILDKGEPVKLSWRMRSMVENAQKRLLALNQGSSAHVKATWYNMMSDIVIDPLLPLNLNKVHETTLQALRRTADEKISAQLRERVEALMEHPEDRTYADAETVASNLDNPLLYVHASDLIQCALLLDMDPAGVSIEKNRYDMRGQFCSLSSQDTARSMNQPIVSYFSKPGHRHQLRNCNRYEAANLVKLSKGILCIGDSFASVGSWGYNGIEMLFSAASAKADGNRWQEIALKTEMIDVEDDTNQTWNGKWLTPLTPSFPFLMGLCAASAVANAFPRRLLTDRWTAKQREVSSRKAYQLLEATTGFLTSPQDLFSKILEDGRDLVVVEGYKVCNNWGPEYGGLRGWLTTNLAEFTYRISQCWKVDRSNNHQVPILSNLKNALRDGSLNRDWGTNYTQKRAEVNSQKGVSSDRGKLWRMQVGTLLFLQTMLFDTWLASHCEMIMNDGECSEYVAPTLVSQAEQARSRPENNVLEVTGWKKCRLDFTLHYLRRLANGRNGRSPSCMGVDDTPDASGAPLTVDVAVQEERWQDMPIGEARQWMTFDAVFTLRAVTTATRLELLKDSSVLLDLEEFDPLVRMM</sequence>
<evidence type="ECO:0000313" key="2">
    <source>
        <dbReference type="Proteomes" id="UP001383192"/>
    </source>
</evidence>
<name>A0AAW0CJ73_9AGAR</name>
<dbReference type="AlphaFoldDB" id="A0AAW0CJ73"/>
<keyword evidence="2" id="KW-1185">Reference proteome</keyword>
<dbReference type="Proteomes" id="UP001383192">
    <property type="component" value="Unassembled WGS sequence"/>
</dbReference>
<protein>
    <submittedName>
        <fullName evidence="1">Uncharacterized protein</fullName>
    </submittedName>
</protein>
<proteinExistence type="predicted"/>
<accession>A0AAW0CJ73</accession>
<comment type="caution">
    <text evidence="1">The sequence shown here is derived from an EMBL/GenBank/DDBJ whole genome shotgun (WGS) entry which is preliminary data.</text>
</comment>
<organism evidence="1 2">
    <name type="scientific">Paramarasmius palmivorus</name>
    <dbReference type="NCBI Taxonomy" id="297713"/>
    <lineage>
        <taxon>Eukaryota</taxon>
        <taxon>Fungi</taxon>
        <taxon>Dikarya</taxon>
        <taxon>Basidiomycota</taxon>
        <taxon>Agaricomycotina</taxon>
        <taxon>Agaricomycetes</taxon>
        <taxon>Agaricomycetidae</taxon>
        <taxon>Agaricales</taxon>
        <taxon>Marasmiineae</taxon>
        <taxon>Marasmiaceae</taxon>
        <taxon>Paramarasmius</taxon>
    </lineage>
</organism>